<keyword evidence="3 9" id="KW-0728">SH3 domain</keyword>
<dbReference type="AlphaFoldDB" id="A0A452QIE0"/>
<dbReference type="InterPro" id="IPR027417">
    <property type="entry name" value="P-loop_NTPase"/>
</dbReference>
<dbReference type="GO" id="GO:0005891">
    <property type="term" value="C:voltage-gated calcium channel complex"/>
    <property type="evidence" value="ECO:0007669"/>
    <property type="project" value="InterPro"/>
</dbReference>
<evidence type="ECO:0000313" key="12">
    <source>
        <dbReference type="Ensembl" id="ENSUAMP00000004861.1"/>
    </source>
</evidence>
<dbReference type="InterPro" id="IPR008145">
    <property type="entry name" value="GK/Ca_channel_bsu"/>
</dbReference>
<sequence length="408" mass="46299">MYETCQIHQFCQYLCCGSADSYTSRPSDSDVSLEEDREAIRQEREQQAAIQLERAKSKPVAFAVKTNVSYCGALDEDVPVPSTAISFDAKDFLHIKEKYNNDWWIGRLVKEGCEIGFIPSPLRLENIRIQQEQKRGRFHGGISITRVTADISLAKRSVLNNPSKRAIIERSNTRSSLAEVQSEIERIFELARSLQLVVLDADTINHPAQLIKTSLAPIMVHVKVSSPKVLQRLIKSRGKSQSKHLNVQLVAADKLAQCPPEMFDVILDENQLEDACEHLGEYLEAYWRATHTTSSTPMTPLLGRNLGSTALSPYPTAISGLQSQRMRHSNHSTENSPIERRSLMTSDENYHNERARKSRNRLSSSSQHSRDHYPLVEEDYPDSYQDTYKPHRNRGSPGGYSHDSRHRL</sequence>
<dbReference type="InterPro" id="IPR000584">
    <property type="entry name" value="VDCC_L_bsu"/>
</dbReference>
<dbReference type="Pfam" id="PF00625">
    <property type="entry name" value="Guanylate_kin"/>
    <property type="match status" value="1"/>
</dbReference>
<gene>
    <name evidence="12" type="primary">CACNB4</name>
</gene>
<evidence type="ECO:0000256" key="8">
    <source>
        <dbReference type="ARBA" id="ARBA00082362"/>
    </source>
</evidence>
<evidence type="ECO:0000313" key="13">
    <source>
        <dbReference type="Proteomes" id="UP000291022"/>
    </source>
</evidence>
<evidence type="ECO:0000256" key="3">
    <source>
        <dbReference type="ARBA" id="ARBA00022443"/>
    </source>
</evidence>
<dbReference type="GeneTree" id="ENSGT00950000182837"/>
<comment type="function">
    <text evidence="1">The beta subunit of voltage-dependent calcium channels contributes to the function of the calcium channel by increasing peak calcium current, shifting the voltage dependencies of activation and inactivation, modulating G protein inhibition and controlling the alpha-1 subunit membrane targeting.</text>
</comment>
<dbReference type="InterPro" id="IPR001452">
    <property type="entry name" value="SH3_domain"/>
</dbReference>
<dbReference type="Pfam" id="PF12052">
    <property type="entry name" value="VGCC_beta4Aa_N"/>
    <property type="match status" value="1"/>
</dbReference>
<dbReference type="PANTHER" id="PTHR11824">
    <property type="entry name" value="VOLTAGE-DEPENDENT CALCIUM CHANNEL BETA SUBUNIT"/>
    <property type="match status" value="1"/>
</dbReference>
<dbReference type="GO" id="GO:0045202">
    <property type="term" value="C:synapse"/>
    <property type="evidence" value="ECO:0007669"/>
    <property type="project" value="UniProtKB-ARBA"/>
</dbReference>
<evidence type="ECO:0000256" key="9">
    <source>
        <dbReference type="PROSITE-ProRule" id="PRU00192"/>
    </source>
</evidence>
<dbReference type="Gene3D" id="2.30.30.40">
    <property type="entry name" value="SH3 Domains"/>
    <property type="match status" value="1"/>
</dbReference>
<evidence type="ECO:0000259" key="11">
    <source>
        <dbReference type="PROSITE" id="PS50002"/>
    </source>
</evidence>
<evidence type="ECO:0000256" key="5">
    <source>
        <dbReference type="ARBA" id="ARBA00022553"/>
    </source>
</evidence>
<reference evidence="12" key="2">
    <citation type="submission" date="2025-08" db="UniProtKB">
        <authorList>
            <consortium name="Ensembl"/>
        </authorList>
    </citation>
    <scope>IDENTIFICATION</scope>
</reference>
<feature type="compositionally biased region" description="Basic and acidic residues" evidence="10">
    <location>
        <begin position="337"/>
        <end position="355"/>
    </location>
</feature>
<dbReference type="InterPro" id="IPR036028">
    <property type="entry name" value="SH3-like_dom_sf"/>
</dbReference>
<dbReference type="FunFam" id="2.30.30.40:FF:000015">
    <property type="entry name" value="Voltage-dependent L-type calcium channel subunit beta-2"/>
    <property type="match status" value="1"/>
</dbReference>
<evidence type="ECO:0000256" key="6">
    <source>
        <dbReference type="ARBA" id="ARBA00064941"/>
    </source>
</evidence>
<proteinExistence type="inferred from homology"/>
<evidence type="ECO:0000256" key="10">
    <source>
        <dbReference type="SAM" id="MobiDB-lite"/>
    </source>
</evidence>
<evidence type="ECO:0000256" key="7">
    <source>
        <dbReference type="ARBA" id="ARBA00073550"/>
    </source>
</evidence>
<keyword evidence="13" id="KW-1185">Reference proteome</keyword>
<dbReference type="SUPFAM" id="SSF52540">
    <property type="entry name" value="P-loop containing nucleoside triphosphate hydrolases"/>
    <property type="match status" value="1"/>
</dbReference>
<evidence type="ECO:0000256" key="2">
    <source>
        <dbReference type="ARBA" id="ARBA00010836"/>
    </source>
</evidence>
<keyword evidence="4" id="KW-0488">Methylation</keyword>
<dbReference type="GO" id="GO:0005245">
    <property type="term" value="F:voltage-gated calcium channel activity"/>
    <property type="evidence" value="ECO:0007669"/>
    <property type="project" value="InterPro"/>
</dbReference>
<dbReference type="FunFam" id="3.40.50.300:FF:000432">
    <property type="entry name" value="Voltage-dependent L-type calcium channel subunit beta-1 isoform 1"/>
    <property type="match status" value="1"/>
</dbReference>
<dbReference type="Ensembl" id="ENSUAMT00000005535.1">
    <property type="protein sequence ID" value="ENSUAMP00000004861.1"/>
    <property type="gene ID" value="ENSUAMG00000002586.1"/>
</dbReference>
<evidence type="ECO:0000256" key="4">
    <source>
        <dbReference type="ARBA" id="ARBA00022481"/>
    </source>
</evidence>
<dbReference type="Gene3D" id="3.30.1310.30">
    <property type="match status" value="1"/>
</dbReference>
<keyword evidence="5" id="KW-0597">Phosphoprotein</keyword>
<dbReference type="SMART" id="SM00072">
    <property type="entry name" value="GuKc"/>
    <property type="match status" value="1"/>
</dbReference>
<dbReference type="PRINTS" id="PR01626">
    <property type="entry name" value="LCACHANNELB"/>
</dbReference>
<reference evidence="13" key="1">
    <citation type="submission" date="2016-06" db="EMBL/GenBank/DDBJ databases">
        <title>De novo assembly and RNA-Seq shows season-dependent expression and editing in black bear kidneys.</title>
        <authorList>
            <person name="Korstanje R."/>
            <person name="Srivastava A."/>
            <person name="Sarsani V.K."/>
            <person name="Sheehan S.M."/>
            <person name="Seger R.L."/>
            <person name="Barter M.E."/>
            <person name="Lindqvist C."/>
            <person name="Brody L.C."/>
            <person name="Mullikin J.C."/>
        </authorList>
    </citation>
    <scope>NUCLEOTIDE SEQUENCE [LARGE SCALE GENOMIC DNA]</scope>
</reference>
<dbReference type="SUPFAM" id="SSF50044">
    <property type="entry name" value="SH3-domain"/>
    <property type="match status" value="1"/>
</dbReference>
<organism evidence="12 13">
    <name type="scientific">Ursus americanus</name>
    <name type="common">American black bear</name>
    <name type="synonym">Euarctos americanus</name>
    <dbReference type="NCBI Taxonomy" id="9643"/>
    <lineage>
        <taxon>Eukaryota</taxon>
        <taxon>Metazoa</taxon>
        <taxon>Chordata</taxon>
        <taxon>Craniata</taxon>
        <taxon>Vertebrata</taxon>
        <taxon>Euteleostomi</taxon>
        <taxon>Mammalia</taxon>
        <taxon>Eutheria</taxon>
        <taxon>Laurasiatheria</taxon>
        <taxon>Carnivora</taxon>
        <taxon>Caniformia</taxon>
        <taxon>Ursidae</taxon>
        <taxon>Ursus</taxon>
    </lineage>
</organism>
<dbReference type="Proteomes" id="UP000291022">
    <property type="component" value="Unassembled WGS sequence"/>
</dbReference>
<comment type="subunit">
    <text evidence="6">The L-type calcium channel is composed of four subunits: alpha-1, alpha-2, beta and gamma. Interacts with FASLG. Interacts with CBARP.</text>
</comment>
<feature type="domain" description="SH3" evidence="11">
    <location>
        <begin position="59"/>
        <end position="128"/>
    </location>
</feature>
<evidence type="ECO:0000256" key="1">
    <source>
        <dbReference type="ARBA" id="ARBA00002749"/>
    </source>
</evidence>
<accession>A0A452QIE0</accession>
<dbReference type="InterPro" id="IPR046937">
    <property type="entry name" value="CAB1-4_N_A-dom"/>
</dbReference>
<comment type="similarity">
    <text evidence="2">Belongs to the calcium channel beta subunit family.</text>
</comment>
<dbReference type="PROSITE" id="PS50002">
    <property type="entry name" value="SH3"/>
    <property type="match status" value="1"/>
</dbReference>
<protein>
    <recommendedName>
        <fullName evidence="7">Voltage-dependent L-type calcium channel subunit beta-4</fullName>
    </recommendedName>
    <alternativeName>
        <fullName evidence="8">Calcium channel voltage-dependent subunit beta 4</fullName>
    </alternativeName>
</protein>
<name>A0A452QIE0_URSAM</name>
<reference evidence="12" key="3">
    <citation type="submission" date="2025-09" db="UniProtKB">
        <authorList>
            <consortium name="Ensembl"/>
        </authorList>
    </citation>
    <scope>IDENTIFICATION</scope>
</reference>
<feature type="region of interest" description="Disordered" evidence="10">
    <location>
        <begin position="313"/>
        <end position="408"/>
    </location>
</feature>
<dbReference type="CDD" id="cd12043">
    <property type="entry name" value="SH3_CACNB4"/>
    <property type="match status" value="1"/>
</dbReference>
<dbReference type="Gene3D" id="3.40.50.300">
    <property type="entry name" value="P-loop containing nucleotide triphosphate hydrolases"/>
    <property type="match status" value="1"/>
</dbReference>